<feature type="domain" description="ABC transmembrane type-1" evidence="8">
    <location>
        <begin position="18"/>
        <end position="211"/>
    </location>
</feature>
<dbReference type="STRING" id="519472.BHY08_07980"/>
<accession>A0A1J0A745</accession>
<dbReference type="CDD" id="cd06261">
    <property type="entry name" value="TM_PBP2"/>
    <property type="match status" value="1"/>
</dbReference>
<evidence type="ECO:0000313" key="10">
    <source>
        <dbReference type="Proteomes" id="UP000191200"/>
    </source>
</evidence>
<keyword evidence="2 7" id="KW-0813">Transport</keyword>
<keyword evidence="5 7" id="KW-1133">Transmembrane helix</keyword>
<dbReference type="GO" id="GO:0005886">
    <property type="term" value="C:plasma membrane"/>
    <property type="evidence" value="ECO:0007669"/>
    <property type="project" value="UniProtKB-SubCell"/>
</dbReference>
<name>A0A1J0A745_9ENTE</name>
<dbReference type="PANTHER" id="PTHR30450:SF1">
    <property type="entry name" value="D-METHIONINE TRANSPORT SYSTEM PERMEASE PROTEIN METI-RELATED"/>
    <property type="match status" value="1"/>
</dbReference>
<feature type="transmembrane region" description="Helical" evidence="7">
    <location>
        <begin position="192"/>
        <end position="213"/>
    </location>
</feature>
<dbReference type="GO" id="GO:0048473">
    <property type="term" value="P:D-methionine transmembrane transport"/>
    <property type="evidence" value="ECO:0007669"/>
    <property type="project" value="TreeGrafter"/>
</dbReference>
<dbReference type="InterPro" id="IPR035906">
    <property type="entry name" value="MetI-like_sf"/>
</dbReference>
<evidence type="ECO:0000256" key="7">
    <source>
        <dbReference type="RuleBase" id="RU363032"/>
    </source>
</evidence>
<dbReference type="InterPro" id="IPR051322">
    <property type="entry name" value="AA_ABC_Transporter_Permease"/>
</dbReference>
<evidence type="ECO:0000256" key="1">
    <source>
        <dbReference type="ARBA" id="ARBA00004651"/>
    </source>
</evidence>
<gene>
    <name evidence="9" type="ORF">BHY08_07980</name>
</gene>
<evidence type="ECO:0000256" key="5">
    <source>
        <dbReference type="ARBA" id="ARBA00022989"/>
    </source>
</evidence>
<keyword evidence="9" id="KW-0067">ATP-binding</keyword>
<feature type="transmembrane region" description="Helical" evidence="7">
    <location>
        <begin position="151"/>
        <end position="172"/>
    </location>
</feature>
<dbReference type="PANTHER" id="PTHR30450">
    <property type="entry name" value="ABC TRANSPORTER PERMEASE"/>
    <property type="match status" value="1"/>
</dbReference>
<dbReference type="Gene3D" id="1.10.3720.10">
    <property type="entry name" value="MetI-like"/>
    <property type="match status" value="1"/>
</dbReference>
<keyword evidence="9" id="KW-0547">Nucleotide-binding</keyword>
<sequence>MTSLKDAMIYLPELVLALKQTMYMIGVSMVFGMVFGLIIGTVLFLCRKKETWQQRCLYNISSSYVNIIRSFPFLLLVVTLIPLTRVMVGTGFGPKSASVSLSLVAIAIFARLCEQVLLDIPKSVLILSESLGVTRWQHVYHFLWLEARSGLVLSATSMLISLVSYSTVMGVVGGGGIGDFAIRYGYQRYEYIVMMLAIVIMIVLVGLIQLVGYKIAKKLDKRTLS</sequence>
<evidence type="ECO:0000256" key="3">
    <source>
        <dbReference type="ARBA" id="ARBA00022475"/>
    </source>
</evidence>
<dbReference type="AlphaFoldDB" id="A0A1J0A745"/>
<dbReference type="Pfam" id="PF00528">
    <property type="entry name" value="BPD_transp_1"/>
    <property type="match status" value="1"/>
</dbReference>
<proteinExistence type="inferred from homology"/>
<dbReference type="SUPFAM" id="SSF161098">
    <property type="entry name" value="MetI-like"/>
    <property type="match status" value="1"/>
</dbReference>
<keyword evidence="10" id="KW-1185">Reference proteome</keyword>
<dbReference type="OrthoDB" id="9793490at2"/>
<dbReference type="RefSeq" id="WP_071457367.1">
    <property type="nucleotide sequence ID" value="NZ_CP017267.1"/>
</dbReference>
<feature type="transmembrane region" description="Helical" evidence="7">
    <location>
        <begin position="67"/>
        <end position="84"/>
    </location>
</feature>
<evidence type="ECO:0000256" key="6">
    <source>
        <dbReference type="ARBA" id="ARBA00023136"/>
    </source>
</evidence>
<evidence type="ECO:0000259" key="8">
    <source>
        <dbReference type="PROSITE" id="PS50928"/>
    </source>
</evidence>
<evidence type="ECO:0000256" key="2">
    <source>
        <dbReference type="ARBA" id="ARBA00022448"/>
    </source>
</evidence>
<evidence type="ECO:0000256" key="4">
    <source>
        <dbReference type="ARBA" id="ARBA00022692"/>
    </source>
</evidence>
<dbReference type="Proteomes" id="UP000191200">
    <property type="component" value="Chromosome"/>
</dbReference>
<evidence type="ECO:0000313" key="9">
    <source>
        <dbReference type="EMBL" id="APB31765.1"/>
    </source>
</evidence>
<keyword evidence="3" id="KW-1003">Cell membrane</keyword>
<dbReference type="PROSITE" id="PS50928">
    <property type="entry name" value="ABC_TM1"/>
    <property type="match status" value="1"/>
</dbReference>
<dbReference type="EMBL" id="CP017267">
    <property type="protein sequence ID" value="APB31765.1"/>
    <property type="molecule type" value="Genomic_DNA"/>
</dbReference>
<dbReference type="GO" id="GO:0005524">
    <property type="term" value="F:ATP binding"/>
    <property type="evidence" value="ECO:0007669"/>
    <property type="project" value="UniProtKB-KW"/>
</dbReference>
<dbReference type="KEGG" id="vte:BHY08_07980"/>
<comment type="subcellular location">
    <subcellularLocation>
        <location evidence="1 7">Cell membrane</location>
        <topology evidence="1 7">Multi-pass membrane protein</topology>
    </subcellularLocation>
</comment>
<protein>
    <submittedName>
        <fullName evidence="9">Methionine ABC transporter ATP-binding protein</fullName>
    </submittedName>
</protein>
<keyword evidence="6 7" id="KW-0472">Membrane</keyword>
<reference evidence="9 10" key="1">
    <citation type="submission" date="2016-09" db="EMBL/GenBank/DDBJ databases">
        <title>Vagococcus teuberi sp. nov., isolated from the Malian artisanal sour milk fene.</title>
        <authorList>
            <person name="Wullschleger S."/>
            <person name="Seifert C."/>
            <person name="Baumgartner S."/>
            <person name="Lacroix C."/>
            <person name="Bonfoh B."/>
            <person name="Stevens M.J."/>
            <person name="Meile L."/>
        </authorList>
    </citation>
    <scope>NUCLEOTIDE SEQUENCE [LARGE SCALE GENOMIC DNA]</scope>
    <source>
        <strain evidence="9 10">DSM 21459</strain>
    </source>
</reference>
<keyword evidence="4 7" id="KW-0812">Transmembrane</keyword>
<comment type="similarity">
    <text evidence="7">Belongs to the binding-protein-dependent transport system permease family.</text>
</comment>
<feature type="transmembrane region" description="Helical" evidence="7">
    <location>
        <begin position="20"/>
        <end position="46"/>
    </location>
</feature>
<dbReference type="InterPro" id="IPR000515">
    <property type="entry name" value="MetI-like"/>
</dbReference>
<organism evidence="9 10">
    <name type="scientific">Vagococcus teuberi</name>
    <dbReference type="NCBI Taxonomy" id="519472"/>
    <lineage>
        <taxon>Bacteria</taxon>
        <taxon>Bacillati</taxon>
        <taxon>Bacillota</taxon>
        <taxon>Bacilli</taxon>
        <taxon>Lactobacillales</taxon>
        <taxon>Enterococcaceae</taxon>
        <taxon>Vagococcus</taxon>
    </lineage>
</organism>